<protein>
    <submittedName>
        <fullName evidence="1">Uncharacterized protein</fullName>
    </submittedName>
</protein>
<gene>
    <name evidence="1" type="ORF">CAK95_21810</name>
</gene>
<organism evidence="1 2">
    <name type="scientific">Pseudorhodoplanes sinuspersici</name>
    <dbReference type="NCBI Taxonomy" id="1235591"/>
    <lineage>
        <taxon>Bacteria</taxon>
        <taxon>Pseudomonadati</taxon>
        <taxon>Pseudomonadota</taxon>
        <taxon>Alphaproteobacteria</taxon>
        <taxon>Hyphomicrobiales</taxon>
        <taxon>Pseudorhodoplanes</taxon>
    </lineage>
</organism>
<dbReference type="STRING" id="1235591.CAK95_21810"/>
<dbReference type="RefSeq" id="WP_086089837.1">
    <property type="nucleotide sequence ID" value="NZ_CP021112.1"/>
</dbReference>
<reference evidence="1 2" key="1">
    <citation type="submission" date="2017-05" db="EMBL/GenBank/DDBJ databases">
        <title>Full genome sequence of Pseudorhodoplanes sinuspersici.</title>
        <authorList>
            <person name="Dastgheib S.M.M."/>
            <person name="Shavandi M."/>
            <person name="Tirandaz H."/>
        </authorList>
    </citation>
    <scope>NUCLEOTIDE SEQUENCE [LARGE SCALE GENOMIC DNA]</scope>
    <source>
        <strain evidence="1 2">RIPI110</strain>
    </source>
</reference>
<evidence type="ECO:0000313" key="1">
    <source>
        <dbReference type="EMBL" id="ARQ01446.1"/>
    </source>
</evidence>
<proteinExistence type="predicted"/>
<keyword evidence="2" id="KW-1185">Reference proteome</keyword>
<dbReference type="Proteomes" id="UP000194137">
    <property type="component" value="Chromosome"/>
</dbReference>
<dbReference type="EMBL" id="CP021112">
    <property type="protein sequence ID" value="ARQ01446.1"/>
    <property type="molecule type" value="Genomic_DNA"/>
</dbReference>
<dbReference type="KEGG" id="psin:CAK95_21810"/>
<name>A0A1W6ZVV9_9HYPH</name>
<dbReference type="AlphaFoldDB" id="A0A1W6ZVV9"/>
<evidence type="ECO:0000313" key="2">
    <source>
        <dbReference type="Proteomes" id="UP000194137"/>
    </source>
</evidence>
<accession>A0A1W6ZVV9</accession>
<dbReference type="OrthoDB" id="7960545at2"/>
<sequence>MYRVYSGPPGSEPISPLNKGKHLFKEFTALDEAMGFAHHLKATGRVALLIEGDDGTHLDRKDLAKALHHRGNEQTHGAW</sequence>